<dbReference type="EMBL" id="JBBWUH010000007">
    <property type="protein sequence ID" value="KAK8161349.1"/>
    <property type="molecule type" value="Genomic_DNA"/>
</dbReference>
<evidence type="ECO:0000313" key="2">
    <source>
        <dbReference type="Proteomes" id="UP001456524"/>
    </source>
</evidence>
<keyword evidence="2" id="KW-1185">Reference proteome</keyword>
<accession>A0ABR1XMI9</accession>
<gene>
    <name evidence="1" type="ORF">IWX90DRAFT_266311</name>
</gene>
<name>A0ABR1XMI9_9PEZI</name>
<proteinExistence type="predicted"/>
<reference evidence="1 2" key="1">
    <citation type="journal article" date="2022" name="G3 (Bethesda)">
        <title>Enemy or ally: a genomic approach to elucidate the lifestyle of Phyllosticta citrichinaensis.</title>
        <authorList>
            <person name="Buijs V.A."/>
            <person name="Groenewald J.Z."/>
            <person name="Haridas S."/>
            <person name="LaButti K.M."/>
            <person name="Lipzen A."/>
            <person name="Martin F.M."/>
            <person name="Barry K."/>
            <person name="Grigoriev I.V."/>
            <person name="Crous P.W."/>
            <person name="Seidl M.F."/>
        </authorList>
    </citation>
    <scope>NUCLEOTIDE SEQUENCE [LARGE SCALE GENOMIC DNA]</scope>
    <source>
        <strain evidence="1 2">CBS 129764</strain>
    </source>
</reference>
<dbReference type="Proteomes" id="UP001456524">
    <property type="component" value="Unassembled WGS sequence"/>
</dbReference>
<protein>
    <submittedName>
        <fullName evidence="1">Uncharacterized protein</fullName>
    </submittedName>
</protein>
<evidence type="ECO:0000313" key="1">
    <source>
        <dbReference type="EMBL" id="KAK8161349.1"/>
    </source>
</evidence>
<sequence>MESSKNSARKMARPPPFQDFVQRLGPAASVLTPHLLDSDPAEADKHLREMGKIDVQRIFNLMETAITSPDPELVFKEIENTLLKDVAEMVEELVCETGVPESSTKPQPTITPSGCVFPICGLLWAFSDKKHEFLEESSYGKSVAHFKRLRKLWPTSFIWLASSRADQPWACCFQAYSAVISQITKFLDSISDLIWTISEEQRLLMQNYVARVAKAKFEELGSPADNYDEPIPEVVYVERAMRKPSLEDDGDTTT</sequence>
<organism evidence="1 2">
    <name type="scientific">Phyllosticta citrichinensis</name>
    <dbReference type="NCBI Taxonomy" id="1130410"/>
    <lineage>
        <taxon>Eukaryota</taxon>
        <taxon>Fungi</taxon>
        <taxon>Dikarya</taxon>
        <taxon>Ascomycota</taxon>
        <taxon>Pezizomycotina</taxon>
        <taxon>Dothideomycetes</taxon>
        <taxon>Dothideomycetes incertae sedis</taxon>
        <taxon>Botryosphaeriales</taxon>
        <taxon>Phyllostictaceae</taxon>
        <taxon>Phyllosticta</taxon>
    </lineage>
</organism>
<comment type="caution">
    <text evidence="1">The sequence shown here is derived from an EMBL/GenBank/DDBJ whole genome shotgun (WGS) entry which is preliminary data.</text>
</comment>